<evidence type="ECO:0000313" key="1">
    <source>
        <dbReference type="EMBL" id="WPB85297.1"/>
    </source>
</evidence>
<dbReference type="Pfam" id="PF03500">
    <property type="entry name" value="Cellsynth_D"/>
    <property type="match status" value="1"/>
</dbReference>
<dbReference type="InterPro" id="IPR022798">
    <property type="entry name" value="BcsD_bac"/>
</dbReference>
<organism evidence="1 2">
    <name type="scientific">Sediminicoccus rosea</name>
    <dbReference type="NCBI Taxonomy" id="1225128"/>
    <lineage>
        <taxon>Bacteria</taxon>
        <taxon>Pseudomonadati</taxon>
        <taxon>Pseudomonadota</taxon>
        <taxon>Alphaproteobacteria</taxon>
        <taxon>Acetobacterales</taxon>
        <taxon>Roseomonadaceae</taxon>
        <taxon>Sediminicoccus</taxon>
    </lineage>
</organism>
<dbReference type="PRINTS" id="PR01442">
    <property type="entry name" value="CELLSNTHASED"/>
</dbReference>
<proteinExistence type="predicted"/>
<dbReference type="Gene3D" id="3.30.70.2590">
    <property type="match status" value="1"/>
</dbReference>
<dbReference type="InterPro" id="IPR038470">
    <property type="entry name" value="Cellsynth_D_sf"/>
</dbReference>
<dbReference type="RefSeq" id="WP_318649263.1">
    <property type="nucleotide sequence ID" value="NZ_CP137852.1"/>
</dbReference>
<accession>A0ABZ0PIJ0</accession>
<dbReference type="Proteomes" id="UP001305521">
    <property type="component" value="Chromosome"/>
</dbReference>
<sequence length="158" mass="17274">MQDQINDPDALTYIARRGVAPQWRLFLRAMMETLETHLDHGAREGLLRMVGARMAALMPLPACATLAELEARMNDTLAAADWGYVRLSFDANSNSVMLRHVAAPLVGTHADLTGAWLGSVLEGLYGTWFSHQPGAEPGIQVRRWGGDGGAMLLRYARG</sequence>
<gene>
    <name evidence="1" type="primary">bcsD</name>
    <name evidence="1" type="ORF">R9Z33_00135</name>
</gene>
<keyword evidence="2" id="KW-1185">Reference proteome</keyword>
<reference evidence="1 2" key="1">
    <citation type="submission" date="2023-11" db="EMBL/GenBank/DDBJ databases">
        <title>Arctic aerobic anoxygenic photoheterotroph Sediminicoccus rosea KRV36 adapts its photosynthesis to long days of polar summer.</title>
        <authorList>
            <person name="Tomasch J."/>
            <person name="Kopejtka K."/>
            <person name="Bily T."/>
            <person name="Gardiner A.T."/>
            <person name="Gardian Z."/>
            <person name="Shivaramu S."/>
            <person name="Koblizek M."/>
            <person name="Engelhardt F."/>
            <person name="Kaftan D."/>
        </authorList>
    </citation>
    <scope>NUCLEOTIDE SEQUENCE [LARGE SCALE GENOMIC DNA]</scope>
    <source>
        <strain evidence="1 2">R-30</strain>
    </source>
</reference>
<dbReference type="EMBL" id="CP137852">
    <property type="protein sequence ID" value="WPB85297.1"/>
    <property type="molecule type" value="Genomic_DNA"/>
</dbReference>
<evidence type="ECO:0000313" key="2">
    <source>
        <dbReference type="Proteomes" id="UP001305521"/>
    </source>
</evidence>
<protein>
    <submittedName>
        <fullName evidence="1">Cellulose biosynthesis protein BcsD</fullName>
    </submittedName>
</protein>
<name>A0ABZ0PIJ0_9PROT</name>